<sequence>MNPTPYTATTDGHIITTEGVVLTSKPVFEQVNTTRPAVVEEVVYQEVATVHSTNPIIDSINEAAHKIKWNFIRRREWHKLRKKLKSEETVAHTEEDNTEVVYSGELIYLSQCVTCTLTKKKLIIGRFDSKAKIVLSLTKEIYSVRKSFHSPASFVVCALVNRESRAQFEFSTVVGKSSLEQQVDDWIGCINQGIYGLSAPRLSLPVRRVLIVLNPASGGMTGKQRFSEVVKPILDDALESGVLNYSVMYTDKNAHGTEYTKNASLHEWDVIAAGGGDGTLHDCLTGLMERSDWQVAIKKPLCPIPLGTSNGMATSLYGSKACLQRAAMALVRGFQCPMDVCTVIQSNGKRYYSFLTLMFGFLANVTHKTDALRKLQLGEKRNTVGAVKELLAMDTYKAKLSYVQFEGPKIEVDLHDAYNKTVQLPEHRQCRINHYSSLESTTTQQPVQYNNIELNTIPSMYSAMPLSTPTTLPVFSPTNVYSALSSPQEEYVNDDEDSQDGKHSHRKHRHRKMEEQPKSSEAELNKGPDCPLLSKYFPEAFSGEFKSGYVEPGTVELDPRNLEVKEVQDDFFAIQTLNVSHLGARYSFAPTAYVNSGYLDLLWVRKDNASRSDFINRFVSAKYLSSEEEKLYLDSMEVDKTCCLKLEPFDEGTFVSVDGEAVDYVTTFVEMHNGLANVIVI</sequence>
<keyword evidence="4" id="KW-1185">Reference proteome</keyword>
<dbReference type="PANTHER" id="PTHR12358:SF31">
    <property type="entry name" value="ACYLGLYCEROL KINASE, MITOCHONDRIAL"/>
    <property type="match status" value="1"/>
</dbReference>
<name>A0AAW2YWM6_9EUKA</name>
<gene>
    <name evidence="3" type="ORF">AKO1_012647</name>
</gene>
<evidence type="ECO:0000256" key="1">
    <source>
        <dbReference type="SAM" id="MobiDB-lite"/>
    </source>
</evidence>
<dbReference type="GO" id="GO:0001727">
    <property type="term" value="F:lipid kinase activity"/>
    <property type="evidence" value="ECO:0007669"/>
    <property type="project" value="TreeGrafter"/>
</dbReference>
<protein>
    <submittedName>
        <fullName evidence="3">Sphingosine kinase</fullName>
    </submittedName>
</protein>
<proteinExistence type="predicted"/>
<feature type="domain" description="DAGKc" evidence="2">
    <location>
        <begin position="204"/>
        <end position="347"/>
    </location>
</feature>
<dbReference type="AlphaFoldDB" id="A0AAW2YWM6"/>
<dbReference type="SMART" id="SM00046">
    <property type="entry name" value="DAGKc"/>
    <property type="match status" value="1"/>
</dbReference>
<feature type="compositionally biased region" description="Basic and acidic residues" evidence="1">
    <location>
        <begin position="512"/>
        <end position="525"/>
    </location>
</feature>
<dbReference type="Proteomes" id="UP001431209">
    <property type="component" value="Unassembled WGS sequence"/>
</dbReference>
<dbReference type="GO" id="GO:0016773">
    <property type="term" value="F:phosphotransferase activity, alcohol group as acceptor"/>
    <property type="evidence" value="ECO:0007669"/>
    <property type="project" value="UniProtKB-ARBA"/>
</dbReference>
<feature type="region of interest" description="Disordered" evidence="1">
    <location>
        <begin position="485"/>
        <end position="525"/>
    </location>
</feature>
<reference evidence="3 4" key="1">
    <citation type="submission" date="2024-03" db="EMBL/GenBank/DDBJ databases">
        <title>The Acrasis kona genome and developmental transcriptomes reveal deep origins of eukaryotic multicellular pathways.</title>
        <authorList>
            <person name="Sheikh S."/>
            <person name="Fu C.-J."/>
            <person name="Brown M.W."/>
            <person name="Baldauf S.L."/>
        </authorList>
    </citation>
    <scope>NUCLEOTIDE SEQUENCE [LARGE SCALE GENOMIC DNA]</scope>
    <source>
        <strain evidence="3 4">ATCC MYA-3509</strain>
    </source>
</reference>
<dbReference type="Gene3D" id="2.60.200.40">
    <property type="match status" value="1"/>
</dbReference>
<dbReference type="PANTHER" id="PTHR12358">
    <property type="entry name" value="SPHINGOSINE KINASE"/>
    <property type="match status" value="1"/>
</dbReference>
<dbReference type="SUPFAM" id="SSF111331">
    <property type="entry name" value="NAD kinase/diacylglycerol kinase-like"/>
    <property type="match status" value="1"/>
</dbReference>
<evidence type="ECO:0000313" key="4">
    <source>
        <dbReference type="Proteomes" id="UP001431209"/>
    </source>
</evidence>
<dbReference type="GO" id="GO:0016020">
    <property type="term" value="C:membrane"/>
    <property type="evidence" value="ECO:0007669"/>
    <property type="project" value="TreeGrafter"/>
</dbReference>
<dbReference type="Gene3D" id="3.40.50.10330">
    <property type="entry name" value="Probable inorganic polyphosphate/atp-NAD kinase, domain 1"/>
    <property type="match status" value="1"/>
</dbReference>
<accession>A0AAW2YWM6</accession>
<dbReference type="EMBL" id="JAOPGA020000734">
    <property type="protein sequence ID" value="KAL0481155.1"/>
    <property type="molecule type" value="Genomic_DNA"/>
</dbReference>
<keyword evidence="3" id="KW-0418">Kinase</keyword>
<dbReference type="PROSITE" id="PS50146">
    <property type="entry name" value="DAGK"/>
    <property type="match status" value="1"/>
</dbReference>
<evidence type="ECO:0000259" key="2">
    <source>
        <dbReference type="PROSITE" id="PS50146"/>
    </source>
</evidence>
<dbReference type="Pfam" id="PF00781">
    <property type="entry name" value="DAGK_cat"/>
    <property type="match status" value="1"/>
</dbReference>
<keyword evidence="3" id="KW-0808">Transferase</keyword>
<dbReference type="GO" id="GO:0005737">
    <property type="term" value="C:cytoplasm"/>
    <property type="evidence" value="ECO:0007669"/>
    <property type="project" value="TreeGrafter"/>
</dbReference>
<organism evidence="3 4">
    <name type="scientific">Acrasis kona</name>
    <dbReference type="NCBI Taxonomy" id="1008807"/>
    <lineage>
        <taxon>Eukaryota</taxon>
        <taxon>Discoba</taxon>
        <taxon>Heterolobosea</taxon>
        <taxon>Tetramitia</taxon>
        <taxon>Eutetramitia</taxon>
        <taxon>Acrasidae</taxon>
        <taxon>Acrasis</taxon>
    </lineage>
</organism>
<dbReference type="InterPro" id="IPR050187">
    <property type="entry name" value="Lipid_Phosphate_FormReg"/>
</dbReference>
<dbReference type="GO" id="GO:0046512">
    <property type="term" value="P:sphingosine biosynthetic process"/>
    <property type="evidence" value="ECO:0007669"/>
    <property type="project" value="TreeGrafter"/>
</dbReference>
<dbReference type="InterPro" id="IPR017438">
    <property type="entry name" value="ATP-NAD_kinase_N"/>
</dbReference>
<dbReference type="InterPro" id="IPR001206">
    <property type="entry name" value="Diacylglycerol_kinase_cat_dom"/>
</dbReference>
<comment type="caution">
    <text evidence="3">The sequence shown here is derived from an EMBL/GenBank/DDBJ whole genome shotgun (WGS) entry which is preliminary data.</text>
</comment>
<dbReference type="InterPro" id="IPR016064">
    <property type="entry name" value="NAD/diacylglycerol_kinase_sf"/>
</dbReference>
<evidence type="ECO:0000313" key="3">
    <source>
        <dbReference type="EMBL" id="KAL0481155.1"/>
    </source>
</evidence>